<dbReference type="InterPro" id="IPR025857">
    <property type="entry name" value="MacB_PCD"/>
</dbReference>
<sequence length="408" mass="44387">MTVIVGALIEAWDELRIHKLRVLLSLIGVAVAVAAMTSVMAIGQMFAQANSEMMERWNGREVTLTVSVDAPTPEKQLELLTAMKEFGQAFNVAYSTRSSSTWANVQTDAGEIGAQIDLVDPSYRVVKNLDVLAGSWFGEGDTQRLAPAIVVNEAFLKATQTPLDLSTQPNAELMETTNSHPLVIIGVMPTEWEGEEPRMWMLLDSYLGTMSPQYIQQQGLWAQLELWLGPDQLEAAQQAAESFFRPYVDPEYGMVNMWDNSNYGAEQDTFSETFQLIVLGVGTIILGIGALSLINISLVTVQQRIREIGIRRAFGATTGRVFFSIMMESVLATFIAGFVGVAFAVFIVGQFPVVEMMLGNEIKNPPSFPMSAAIIGLVVATIIGAISGLIPGIVATKIKPIEAMRASG</sequence>
<organism evidence="10">
    <name type="scientific">Jonesiaceae bacterium BS-20</name>
    <dbReference type="NCBI Taxonomy" id="3120821"/>
    <lineage>
        <taxon>Bacteria</taxon>
        <taxon>Bacillati</taxon>
        <taxon>Actinomycetota</taxon>
        <taxon>Actinomycetes</taxon>
        <taxon>Micrococcales</taxon>
        <taxon>Jonesiaceae</taxon>
    </lineage>
</organism>
<dbReference type="GO" id="GO:0005886">
    <property type="term" value="C:plasma membrane"/>
    <property type="evidence" value="ECO:0007669"/>
    <property type="project" value="UniProtKB-SubCell"/>
</dbReference>
<evidence type="ECO:0000256" key="3">
    <source>
        <dbReference type="ARBA" id="ARBA00022692"/>
    </source>
</evidence>
<feature type="domain" description="MacB-like periplasmic core" evidence="9">
    <location>
        <begin position="23"/>
        <end position="240"/>
    </location>
</feature>
<evidence type="ECO:0000313" key="10">
    <source>
        <dbReference type="EMBL" id="XBH21870.1"/>
    </source>
</evidence>
<dbReference type="Pfam" id="PF12704">
    <property type="entry name" value="MacB_PCD"/>
    <property type="match status" value="1"/>
</dbReference>
<dbReference type="PANTHER" id="PTHR30572:SF4">
    <property type="entry name" value="ABC TRANSPORTER PERMEASE YTRF"/>
    <property type="match status" value="1"/>
</dbReference>
<protein>
    <submittedName>
        <fullName evidence="10">ABC transporter permease</fullName>
    </submittedName>
</protein>
<dbReference type="GO" id="GO:0022857">
    <property type="term" value="F:transmembrane transporter activity"/>
    <property type="evidence" value="ECO:0007669"/>
    <property type="project" value="TreeGrafter"/>
</dbReference>
<evidence type="ECO:0000256" key="2">
    <source>
        <dbReference type="ARBA" id="ARBA00022475"/>
    </source>
</evidence>
<accession>A0AAU7DX77</accession>
<reference evidence="10" key="1">
    <citation type="submission" date="2024-02" db="EMBL/GenBank/DDBJ databases">
        <title>Tomenella chthoni gen. nov. sp. nov., a member of the family Jonesiaceae isolated from bat guano.</title>
        <authorList>
            <person name="Miller S.L."/>
            <person name="King J."/>
            <person name="Sankaranarayanan K."/>
            <person name="Lawson P.A."/>
        </authorList>
    </citation>
    <scope>NUCLEOTIDE SEQUENCE</scope>
    <source>
        <strain evidence="10">BS-20</strain>
    </source>
</reference>
<feature type="transmembrane region" description="Helical" evidence="7">
    <location>
        <begin position="22"/>
        <end position="46"/>
    </location>
</feature>
<feature type="transmembrane region" description="Helical" evidence="7">
    <location>
        <begin position="321"/>
        <end position="348"/>
    </location>
</feature>
<keyword evidence="4 7" id="KW-1133">Transmembrane helix</keyword>
<keyword evidence="3 7" id="KW-0812">Transmembrane</keyword>
<evidence type="ECO:0000259" key="8">
    <source>
        <dbReference type="Pfam" id="PF02687"/>
    </source>
</evidence>
<dbReference type="EMBL" id="CP146203">
    <property type="protein sequence ID" value="XBH21870.1"/>
    <property type="molecule type" value="Genomic_DNA"/>
</dbReference>
<feature type="transmembrane region" description="Helical" evidence="7">
    <location>
        <begin position="276"/>
        <end position="301"/>
    </location>
</feature>
<keyword evidence="5 7" id="KW-0472">Membrane</keyword>
<feature type="transmembrane region" description="Helical" evidence="7">
    <location>
        <begin position="368"/>
        <end position="395"/>
    </location>
</feature>
<dbReference type="PANTHER" id="PTHR30572">
    <property type="entry name" value="MEMBRANE COMPONENT OF TRANSPORTER-RELATED"/>
    <property type="match status" value="1"/>
</dbReference>
<evidence type="ECO:0000256" key="5">
    <source>
        <dbReference type="ARBA" id="ARBA00023136"/>
    </source>
</evidence>
<dbReference type="InterPro" id="IPR050250">
    <property type="entry name" value="Macrolide_Exporter_MacB"/>
</dbReference>
<name>A0AAU7DX77_9MICO</name>
<proteinExistence type="inferred from homology"/>
<evidence type="ECO:0000256" key="7">
    <source>
        <dbReference type="SAM" id="Phobius"/>
    </source>
</evidence>
<gene>
    <name evidence="10" type="ORF">V5R04_01185</name>
</gene>
<evidence type="ECO:0000256" key="1">
    <source>
        <dbReference type="ARBA" id="ARBA00004651"/>
    </source>
</evidence>
<dbReference type="AlphaFoldDB" id="A0AAU7DX77"/>
<evidence type="ECO:0000256" key="6">
    <source>
        <dbReference type="ARBA" id="ARBA00038076"/>
    </source>
</evidence>
<keyword evidence="2" id="KW-1003">Cell membrane</keyword>
<evidence type="ECO:0000256" key="4">
    <source>
        <dbReference type="ARBA" id="ARBA00022989"/>
    </source>
</evidence>
<dbReference type="InterPro" id="IPR003838">
    <property type="entry name" value="ABC3_permease_C"/>
</dbReference>
<comment type="subcellular location">
    <subcellularLocation>
        <location evidence="1">Cell membrane</location>
        <topology evidence="1">Multi-pass membrane protein</topology>
    </subcellularLocation>
</comment>
<dbReference type="Pfam" id="PF02687">
    <property type="entry name" value="FtsX"/>
    <property type="match status" value="1"/>
</dbReference>
<evidence type="ECO:0000259" key="9">
    <source>
        <dbReference type="Pfam" id="PF12704"/>
    </source>
</evidence>
<feature type="domain" description="ABC3 transporter permease C-terminal" evidence="8">
    <location>
        <begin position="281"/>
        <end position="400"/>
    </location>
</feature>
<comment type="similarity">
    <text evidence="6">Belongs to the ABC-4 integral membrane protein family.</text>
</comment>